<proteinExistence type="predicted"/>
<dbReference type="EMBL" id="WOWK01000001">
    <property type="protein sequence ID" value="KAF0332051.1"/>
    <property type="molecule type" value="Genomic_DNA"/>
</dbReference>
<dbReference type="AlphaFoldDB" id="A0A8H3ZXP2"/>
<reference evidence="1 2" key="1">
    <citation type="submission" date="2019-12" db="EMBL/GenBank/DDBJ databases">
        <title>A genome sequence resource for the geographically widespread anthracnose pathogen Colletotrichum asianum.</title>
        <authorList>
            <person name="Meng Y."/>
        </authorList>
    </citation>
    <scope>NUCLEOTIDE SEQUENCE [LARGE SCALE GENOMIC DNA]</scope>
    <source>
        <strain evidence="1 2">ICMP 18580</strain>
    </source>
</reference>
<evidence type="ECO:0000313" key="2">
    <source>
        <dbReference type="Proteomes" id="UP000434172"/>
    </source>
</evidence>
<keyword evidence="2" id="KW-1185">Reference proteome</keyword>
<organism evidence="1 2">
    <name type="scientific">Colletotrichum asianum</name>
    <dbReference type="NCBI Taxonomy" id="702518"/>
    <lineage>
        <taxon>Eukaryota</taxon>
        <taxon>Fungi</taxon>
        <taxon>Dikarya</taxon>
        <taxon>Ascomycota</taxon>
        <taxon>Pezizomycotina</taxon>
        <taxon>Sordariomycetes</taxon>
        <taxon>Hypocreomycetidae</taxon>
        <taxon>Glomerellales</taxon>
        <taxon>Glomerellaceae</taxon>
        <taxon>Colletotrichum</taxon>
        <taxon>Colletotrichum gloeosporioides species complex</taxon>
    </lineage>
</organism>
<dbReference type="Proteomes" id="UP000434172">
    <property type="component" value="Unassembled WGS sequence"/>
</dbReference>
<gene>
    <name evidence="1" type="ORF">GQ607_000067</name>
</gene>
<protein>
    <submittedName>
        <fullName evidence="1">Uncharacterized protein</fullName>
    </submittedName>
</protein>
<accession>A0A8H3ZXP2</accession>
<name>A0A8H3ZXP2_9PEZI</name>
<sequence length="64" mass="6566">MSTAPAPKGTCPFRSRVRRFLVMGSVCVCVCVCSDSREAFGVGLGEAFDGVSGVSLVGVFFGAS</sequence>
<evidence type="ECO:0000313" key="1">
    <source>
        <dbReference type="EMBL" id="KAF0332051.1"/>
    </source>
</evidence>
<comment type="caution">
    <text evidence="1">The sequence shown here is derived from an EMBL/GenBank/DDBJ whole genome shotgun (WGS) entry which is preliminary data.</text>
</comment>